<dbReference type="PANTHER" id="PTHR30349:SF81">
    <property type="entry name" value="TYROSINE RECOMBINASE XERC"/>
    <property type="match status" value="1"/>
</dbReference>
<dbReference type="InterPro" id="IPR050090">
    <property type="entry name" value="Tyrosine_recombinase_XerCD"/>
</dbReference>
<evidence type="ECO:0000313" key="3">
    <source>
        <dbReference type="EMBL" id="KKK62966.1"/>
    </source>
</evidence>
<dbReference type="GO" id="GO:0006310">
    <property type="term" value="P:DNA recombination"/>
    <property type="evidence" value="ECO:0007669"/>
    <property type="project" value="UniProtKB-KW"/>
</dbReference>
<dbReference type="PANTHER" id="PTHR30349">
    <property type="entry name" value="PHAGE INTEGRASE-RELATED"/>
    <property type="match status" value="1"/>
</dbReference>
<organism evidence="3">
    <name type="scientific">marine sediment metagenome</name>
    <dbReference type="NCBI Taxonomy" id="412755"/>
    <lineage>
        <taxon>unclassified sequences</taxon>
        <taxon>metagenomes</taxon>
        <taxon>ecological metagenomes</taxon>
    </lineage>
</organism>
<dbReference type="GO" id="GO:0003677">
    <property type="term" value="F:DNA binding"/>
    <property type="evidence" value="ECO:0007669"/>
    <property type="project" value="InterPro"/>
</dbReference>
<dbReference type="InterPro" id="IPR002104">
    <property type="entry name" value="Integrase_catalytic"/>
</dbReference>
<dbReference type="SUPFAM" id="SSF56349">
    <property type="entry name" value="DNA breaking-rejoining enzymes"/>
    <property type="match status" value="1"/>
</dbReference>
<feature type="domain" description="Tyr recombinase" evidence="2">
    <location>
        <begin position="3"/>
        <end position="179"/>
    </location>
</feature>
<dbReference type="Gene3D" id="1.10.443.10">
    <property type="entry name" value="Intergrase catalytic core"/>
    <property type="match status" value="2"/>
</dbReference>
<sequence>MKKLPKIITQEEFELLLAFTLKIERETKSKYKKLRLKQYRIAMLLGFEAGMRISEIVGWIDKVPALTKDRVESASIRIKSGKGGKDRIVPKPKRFNQTAVDLLPLNLKRRALQDFVTKLGKKVLNKDISFHTLRHGFGSHLAGANRPLHEIQMLMGHSRLDTTGVYLHANPVKAIEGARDIF</sequence>
<dbReference type="GO" id="GO:0015074">
    <property type="term" value="P:DNA integration"/>
    <property type="evidence" value="ECO:0007669"/>
    <property type="project" value="InterPro"/>
</dbReference>
<proteinExistence type="predicted"/>
<dbReference type="EMBL" id="LAZR01061740">
    <property type="protein sequence ID" value="KKK62966.1"/>
    <property type="molecule type" value="Genomic_DNA"/>
</dbReference>
<comment type="caution">
    <text evidence="3">The sequence shown here is derived from an EMBL/GenBank/DDBJ whole genome shotgun (WGS) entry which is preliminary data.</text>
</comment>
<evidence type="ECO:0000259" key="2">
    <source>
        <dbReference type="PROSITE" id="PS51898"/>
    </source>
</evidence>
<reference evidence="3" key="1">
    <citation type="journal article" date="2015" name="Nature">
        <title>Complex archaea that bridge the gap between prokaryotes and eukaryotes.</title>
        <authorList>
            <person name="Spang A."/>
            <person name="Saw J.H."/>
            <person name="Jorgensen S.L."/>
            <person name="Zaremba-Niedzwiedzka K."/>
            <person name="Martijn J."/>
            <person name="Lind A.E."/>
            <person name="van Eijk R."/>
            <person name="Schleper C."/>
            <person name="Guy L."/>
            <person name="Ettema T.J."/>
        </authorList>
    </citation>
    <scope>NUCLEOTIDE SEQUENCE</scope>
</reference>
<protein>
    <recommendedName>
        <fullName evidence="2">Tyr recombinase domain-containing protein</fullName>
    </recommendedName>
</protein>
<dbReference type="InterPro" id="IPR013762">
    <property type="entry name" value="Integrase-like_cat_sf"/>
</dbReference>
<evidence type="ECO:0000256" key="1">
    <source>
        <dbReference type="ARBA" id="ARBA00023172"/>
    </source>
</evidence>
<dbReference type="InterPro" id="IPR011010">
    <property type="entry name" value="DNA_brk_join_enz"/>
</dbReference>
<accession>A0A0F8ZSR0</accession>
<dbReference type="Pfam" id="PF00589">
    <property type="entry name" value="Phage_integrase"/>
    <property type="match status" value="1"/>
</dbReference>
<keyword evidence="1" id="KW-0233">DNA recombination</keyword>
<name>A0A0F8ZSR0_9ZZZZ</name>
<gene>
    <name evidence="3" type="ORF">LCGC14_2999080</name>
</gene>
<dbReference type="AlphaFoldDB" id="A0A0F8ZSR0"/>
<dbReference type="PROSITE" id="PS51898">
    <property type="entry name" value="TYR_RECOMBINASE"/>
    <property type="match status" value="1"/>
</dbReference>